<dbReference type="AlphaFoldDB" id="A0A1S6K841"/>
<dbReference type="InterPro" id="IPR020841">
    <property type="entry name" value="PKS_Beta-ketoAc_synthase_dom"/>
</dbReference>
<evidence type="ECO:0000259" key="7">
    <source>
        <dbReference type="PROSITE" id="PS52004"/>
    </source>
</evidence>
<feature type="signal peptide" evidence="6">
    <location>
        <begin position="1"/>
        <end position="18"/>
    </location>
</feature>
<feature type="region of interest" description="Disordered" evidence="5">
    <location>
        <begin position="107"/>
        <end position="126"/>
    </location>
</feature>
<keyword evidence="6" id="KW-0732">Signal</keyword>
<dbReference type="GO" id="GO:0006633">
    <property type="term" value="P:fatty acid biosynthetic process"/>
    <property type="evidence" value="ECO:0007669"/>
    <property type="project" value="TreeGrafter"/>
</dbReference>
<name>A0A1S6K841_9DINO</name>
<dbReference type="PROSITE" id="PS52004">
    <property type="entry name" value="KS3_2"/>
    <property type="match status" value="1"/>
</dbReference>
<evidence type="ECO:0000313" key="8">
    <source>
        <dbReference type="EMBL" id="AQS99201.1"/>
    </source>
</evidence>
<dbReference type="PANTHER" id="PTHR43775">
    <property type="entry name" value="FATTY ACID SYNTHASE"/>
    <property type="match status" value="1"/>
</dbReference>
<dbReference type="Gene3D" id="3.40.47.10">
    <property type="match status" value="1"/>
</dbReference>
<keyword evidence="2" id="KW-0597">Phosphoprotein</keyword>
<reference evidence="8" key="1">
    <citation type="journal article" date="2017" name="J. Eukaryot. Microbiol.">
        <title>Role of Modular Polyketide Synthases in the Production of Polyether Ladder Compounds in Ciguatoxin-producing Gambierdiscus polynesiensis and G.excentricus (Dinophyceae).</title>
        <authorList>
            <person name="Kohli G.S."/>
            <person name="Campbell K."/>
            <person name="John U."/>
            <person name="Smith K.F."/>
            <person name="Fraga S."/>
            <person name="Rhodes L.L."/>
            <person name="Murray S.A."/>
        </authorList>
    </citation>
    <scope>NUCLEOTIDE SEQUENCE</scope>
    <source>
        <strain evidence="8">Contig_8791</strain>
    </source>
</reference>
<evidence type="ECO:0000256" key="3">
    <source>
        <dbReference type="RuleBase" id="RU003694"/>
    </source>
</evidence>
<dbReference type="SUPFAM" id="SSF53901">
    <property type="entry name" value="Thiolase-like"/>
    <property type="match status" value="1"/>
</dbReference>
<evidence type="ECO:0000256" key="6">
    <source>
        <dbReference type="SAM" id="SignalP"/>
    </source>
</evidence>
<dbReference type="Pfam" id="PF02801">
    <property type="entry name" value="Ketoacyl-synt_C"/>
    <property type="match status" value="1"/>
</dbReference>
<dbReference type="PANTHER" id="PTHR43775:SF37">
    <property type="entry name" value="SI:DKEY-61P9.11"/>
    <property type="match status" value="1"/>
</dbReference>
<protein>
    <submittedName>
        <fullName evidence="8">Type I polyketide synthase</fullName>
    </submittedName>
</protein>
<keyword evidence="3" id="KW-0808">Transferase</keyword>
<accession>A0A1S6K841</accession>
<dbReference type="InterPro" id="IPR016039">
    <property type="entry name" value="Thiolase-like"/>
</dbReference>
<sequence>MPLVGLAAALGMVAFLASEEELNSINDLISLRKFAELQEEAWAGFSDPLGFDRVRGLAGLRVFAQFSARQVSQQCKVAKVGDRSLTPIQLTQVGFMWRVARQKAGLSDEDPFAPGNAEQQTQPQRKDTLAIVQADSGQEERIRQLEKKLEQALAEKDKLAKQLESVQKAETARKPFKPLAGFVDKLELEWRRHGPKDDAVVRGLAYVHGCEDFFMSLLKGEDFAHSLHAEPPPGPREDPMRFHSFRWDHVLLYDPKAQADKGDQKVYTKHACLLEGMEDFDHKLFRLQKDQAEQWGPQVRKCVEAGYEALLNGNVTARISGDSDTAVYVGCMTNDWFTIQNNNQFEARGRKLQWNEAAIMSRVLDLHGPSETVDTACSSSLVACHYAADQILLGRCGLALAAGVCYMGVGETFINRCALNLLSLTGRSMCFSPSADGYCRGEAYGALLLERLGQGTGAVDKGVFVAGSCVNQDGRSAGLVAPNGSAQDSLLKNCHKVAGMMPDEVSCVECASNGSALGDSIEFAAIARVHGGHATALSAVKSNKGHTEGGSGVTGLVKTIVSMQFQQVLPFIHLAVLNPNVALFDYELPVRWGRARETLFFATEVLPQATHWEHTRPVSMGVSAFGFGGTNAHAILARMR</sequence>
<dbReference type="InterPro" id="IPR014030">
    <property type="entry name" value="Ketoacyl_synth_N"/>
</dbReference>
<evidence type="ECO:0000256" key="4">
    <source>
        <dbReference type="SAM" id="Coils"/>
    </source>
</evidence>
<organism evidence="8">
    <name type="scientific">Gambierdiscus excentricus</name>
    <dbReference type="NCBI Taxonomy" id="986170"/>
    <lineage>
        <taxon>Eukaryota</taxon>
        <taxon>Sar</taxon>
        <taxon>Alveolata</taxon>
        <taxon>Dinophyceae</taxon>
        <taxon>Gonyaulacales</taxon>
        <taxon>Pyrocystaceae</taxon>
        <taxon>Gambierdiscus</taxon>
    </lineage>
</organism>
<evidence type="ECO:0000256" key="5">
    <source>
        <dbReference type="SAM" id="MobiDB-lite"/>
    </source>
</evidence>
<evidence type="ECO:0000256" key="2">
    <source>
        <dbReference type="ARBA" id="ARBA00022553"/>
    </source>
</evidence>
<dbReference type="Pfam" id="PF00109">
    <property type="entry name" value="ketoacyl-synt"/>
    <property type="match status" value="1"/>
</dbReference>
<feature type="domain" description="Ketosynthase family 3 (KS3)" evidence="7">
    <location>
        <begin position="202"/>
        <end position="638"/>
    </location>
</feature>
<evidence type="ECO:0000256" key="1">
    <source>
        <dbReference type="ARBA" id="ARBA00022450"/>
    </source>
</evidence>
<dbReference type="GO" id="GO:0004312">
    <property type="term" value="F:fatty acid synthase activity"/>
    <property type="evidence" value="ECO:0007669"/>
    <property type="project" value="TreeGrafter"/>
</dbReference>
<proteinExistence type="inferred from homology"/>
<comment type="similarity">
    <text evidence="3">Belongs to the thiolase-like superfamily. Beta-ketoacyl-ACP synthases family.</text>
</comment>
<dbReference type="CDD" id="cd00833">
    <property type="entry name" value="PKS"/>
    <property type="match status" value="1"/>
</dbReference>
<dbReference type="EMBL" id="KX395783">
    <property type="protein sequence ID" value="AQS99201.1"/>
    <property type="molecule type" value="Transcribed_RNA"/>
</dbReference>
<dbReference type="InterPro" id="IPR014031">
    <property type="entry name" value="Ketoacyl_synth_C"/>
</dbReference>
<keyword evidence="1" id="KW-0596">Phosphopantetheine</keyword>
<dbReference type="InterPro" id="IPR050091">
    <property type="entry name" value="PKS_NRPS_Biosynth_Enz"/>
</dbReference>
<dbReference type="SMART" id="SM00825">
    <property type="entry name" value="PKS_KS"/>
    <property type="match status" value="1"/>
</dbReference>
<feature type="chain" id="PRO_5010565852" evidence="6">
    <location>
        <begin position="19"/>
        <end position="640"/>
    </location>
</feature>
<keyword evidence="4" id="KW-0175">Coiled coil</keyword>
<feature type="coiled-coil region" evidence="4">
    <location>
        <begin position="135"/>
        <end position="169"/>
    </location>
</feature>